<evidence type="ECO:0000256" key="1">
    <source>
        <dbReference type="ARBA" id="ARBA00002329"/>
    </source>
</evidence>
<sequence>MIEQPGLISLRYLVDIHKKDLMNYEFNRSCLAERRIFLDHYQTIAYSQTSCGANSFHSPSPPFLLLLVLYPSRGILVIGSIGTGRSCLVKYLATNSYVPFITVFPNKFLDDKPKGYPINDSDDSDDIYIDGSYDDLDIDTELLTMCMMPKIDQFDITLQFKLAKAMSLCIIWIPNIHDLHVNESNYLSLDLLENYLSRDCERCSTGKILVIASTHIPQKVDPALIAPNKLNTCIKIQRLLIPQQRKHFFILSYTRGFHLEKRMFHTNGFGSITMGSNARDLVALINEALSIIITQKKSIIETNTIRSALHRKTWDFRSQIRSVQDHGILFYQIGRVVAQNVLLSNCHIDPISIYMKKNSCKGGDYDLYKWYFELGTSMKKLAILLYLLSCSAGSVAQDLWSSSRPNEKNWITSYGFVENDSDLVHGLLLLLLLEVEGAPALTGSSRTEKDCSQFDNNRVTLLLRSEPRNQLDMMQNGSCSIVDQRFLYEKYESEFEEGALDLQQIEEYLFNHIVWAPRIWCPFGNLFDCIERPTEL</sequence>
<evidence type="ECO:0000256" key="6">
    <source>
        <dbReference type="ARBA" id="ARBA00022840"/>
    </source>
</evidence>
<evidence type="ECO:0000259" key="7">
    <source>
        <dbReference type="Pfam" id="PF00004"/>
    </source>
</evidence>
<comment type="similarity">
    <text evidence="3">Belongs to the Ycf2 family.</text>
</comment>
<evidence type="ECO:0000313" key="9">
    <source>
        <dbReference type="Proteomes" id="UP001412067"/>
    </source>
</evidence>
<evidence type="ECO:0000313" key="8">
    <source>
        <dbReference type="EMBL" id="KAK8968772.1"/>
    </source>
</evidence>
<reference evidence="8 9" key="1">
    <citation type="journal article" date="2022" name="Nat. Plants">
        <title>Genomes of leafy and leafless Platanthera orchids illuminate the evolution of mycoheterotrophy.</title>
        <authorList>
            <person name="Li M.H."/>
            <person name="Liu K.W."/>
            <person name="Li Z."/>
            <person name="Lu H.C."/>
            <person name="Ye Q.L."/>
            <person name="Zhang D."/>
            <person name="Wang J.Y."/>
            <person name="Li Y.F."/>
            <person name="Zhong Z.M."/>
            <person name="Liu X."/>
            <person name="Yu X."/>
            <person name="Liu D.K."/>
            <person name="Tu X.D."/>
            <person name="Liu B."/>
            <person name="Hao Y."/>
            <person name="Liao X.Y."/>
            <person name="Jiang Y.T."/>
            <person name="Sun W.H."/>
            <person name="Chen J."/>
            <person name="Chen Y.Q."/>
            <person name="Ai Y."/>
            <person name="Zhai J.W."/>
            <person name="Wu S.S."/>
            <person name="Zhou Z."/>
            <person name="Hsiao Y.Y."/>
            <person name="Wu W.L."/>
            <person name="Chen Y.Y."/>
            <person name="Lin Y.F."/>
            <person name="Hsu J.L."/>
            <person name="Li C.Y."/>
            <person name="Wang Z.W."/>
            <person name="Zhao X."/>
            <person name="Zhong W.Y."/>
            <person name="Ma X.K."/>
            <person name="Ma L."/>
            <person name="Huang J."/>
            <person name="Chen G.Z."/>
            <person name="Huang M.Z."/>
            <person name="Huang L."/>
            <person name="Peng D.H."/>
            <person name="Luo Y.B."/>
            <person name="Zou S.Q."/>
            <person name="Chen S.P."/>
            <person name="Lan S."/>
            <person name="Tsai W.C."/>
            <person name="Van de Peer Y."/>
            <person name="Liu Z.J."/>
        </authorList>
    </citation>
    <scope>NUCLEOTIDE SEQUENCE [LARGE SCALE GENOMIC DNA]</scope>
    <source>
        <strain evidence="8">Lor288</strain>
    </source>
</reference>
<keyword evidence="6" id="KW-0067">ATP-binding</keyword>
<dbReference type="PANTHER" id="PTHR33078:SF100">
    <property type="entry name" value="PROTEIN YCF2"/>
    <property type="match status" value="1"/>
</dbReference>
<comment type="subcellular location">
    <subcellularLocation>
        <location evidence="2">Plastid</location>
    </subcellularLocation>
</comment>
<proteinExistence type="inferred from homology"/>
<dbReference type="SUPFAM" id="SSF52540">
    <property type="entry name" value="P-loop containing nucleoside triphosphate hydrolases"/>
    <property type="match status" value="1"/>
</dbReference>
<evidence type="ECO:0000256" key="3">
    <source>
        <dbReference type="ARBA" id="ARBA00009361"/>
    </source>
</evidence>
<dbReference type="CDD" id="cd19505">
    <property type="entry name" value="RecA-like_Ycf2"/>
    <property type="match status" value="1"/>
</dbReference>
<name>A0ABR2MX41_9ASPA</name>
<evidence type="ECO:0000256" key="4">
    <source>
        <dbReference type="ARBA" id="ARBA00022640"/>
    </source>
</evidence>
<accession>A0ABR2MX41</accession>
<dbReference type="PANTHER" id="PTHR33078">
    <property type="entry name" value="PROTEIN YCF2-RELATED"/>
    <property type="match status" value="1"/>
</dbReference>
<dbReference type="Gene3D" id="3.40.50.300">
    <property type="entry name" value="P-loop containing nucleotide triphosphate hydrolases"/>
    <property type="match status" value="1"/>
</dbReference>
<keyword evidence="4" id="KW-0934">Plastid</keyword>
<dbReference type="InterPro" id="IPR003959">
    <property type="entry name" value="ATPase_AAA_core"/>
</dbReference>
<dbReference type="InterPro" id="IPR027417">
    <property type="entry name" value="P-loop_NTPase"/>
</dbReference>
<feature type="domain" description="ATPase AAA-type core" evidence="7">
    <location>
        <begin position="75"/>
        <end position="236"/>
    </location>
</feature>
<evidence type="ECO:0000256" key="5">
    <source>
        <dbReference type="ARBA" id="ARBA00022741"/>
    </source>
</evidence>
<keyword evidence="9" id="KW-1185">Reference proteome</keyword>
<comment type="function">
    <text evidence="1">Probable ATPase of unknown function. Its presence in a non-photosynthetic plant (Epifagus virginiana) and experiments in tobacco indicate that it has an essential function which is probably not related to photosynthesis.</text>
</comment>
<organism evidence="8 9">
    <name type="scientific">Platanthera guangdongensis</name>
    <dbReference type="NCBI Taxonomy" id="2320717"/>
    <lineage>
        <taxon>Eukaryota</taxon>
        <taxon>Viridiplantae</taxon>
        <taxon>Streptophyta</taxon>
        <taxon>Embryophyta</taxon>
        <taxon>Tracheophyta</taxon>
        <taxon>Spermatophyta</taxon>
        <taxon>Magnoliopsida</taxon>
        <taxon>Liliopsida</taxon>
        <taxon>Asparagales</taxon>
        <taxon>Orchidaceae</taxon>
        <taxon>Orchidoideae</taxon>
        <taxon>Orchideae</taxon>
        <taxon>Orchidinae</taxon>
        <taxon>Platanthera</taxon>
    </lineage>
</organism>
<protein>
    <submittedName>
        <fullName evidence="8">Protein ycf2</fullName>
    </submittedName>
</protein>
<dbReference type="Pfam" id="PF00004">
    <property type="entry name" value="AAA"/>
    <property type="match status" value="1"/>
</dbReference>
<dbReference type="EMBL" id="JBBWWR010000003">
    <property type="protein sequence ID" value="KAK8968772.1"/>
    <property type="molecule type" value="Genomic_DNA"/>
</dbReference>
<comment type="caution">
    <text evidence="8">The sequence shown here is derived from an EMBL/GenBank/DDBJ whole genome shotgun (WGS) entry which is preliminary data.</text>
</comment>
<dbReference type="Proteomes" id="UP001412067">
    <property type="component" value="Unassembled WGS sequence"/>
</dbReference>
<keyword evidence="5" id="KW-0547">Nucleotide-binding</keyword>
<gene>
    <name evidence="8" type="primary">ycf2-A</name>
    <name evidence="8" type="ORF">KSP40_PGU004930</name>
</gene>
<evidence type="ECO:0000256" key="2">
    <source>
        <dbReference type="ARBA" id="ARBA00004474"/>
    </source>
</evidence>